<dbReference type="RefSeq" id="WP_052506719.1">
    <property type="nucleotide sequence ID" value="NZ_CEHN01000069.1"/>
</dbReference>
<organism evidence="2 3">
    <name type="scientific">Streptococcus suis</name>
    <dbReference type="NCBI Taxonomy" id="1307"/>
    <lineage>
        <taxon>Bacteria</taxon>
        <taxon>Bacillati</taxon>
        <taxon>Bacillota</taxon>
        <taxon>Bacilli</taxon>
        <taxon>Lactobacillales</taxon>
        <taxon>Streptococcaceae</taxon>
        <taxon>Streptococcus</taxon>
    </lineage>
</organism>
<reference evidence="2 3" key="1">
    <citation type="submission" date="2016-02" db="EMBL/GenBank/DDBJ databases">
        <authorList>
            <consortium name="Pathogen Informatics"/>
        </authorList>
    </citation>
    <scope>NUCLEOTIDE SEQUENCE [LARGE SCALE GENOMIC DNA]</scope>
    <source>
        <strain evidence="2 3">LSS78</strain>
    </source>
</reference>
<evidence type="ECO:0000313" key="2">
    <source>
        <dbReference type="EMBL" id="CYV52300.1"/>
    </source>
</evidence>
<sequence length="1540" mass="169321">MLYLLDKDVKTVKWNGIPLHEASSAIVKEETNGDFYITVRYPITDSGIYQLIKEDMLIKAPTPVLGPQLFRIKKPVENDDSLDITAYHITDDVMQRSITPVSVVGQGCAMALSQMVQNAKTGLGAFSFTSDIMDSRTFNTTETETLYSVLMDGKHSIVGTWEGELVRDNFALTIKRSRGADRGVVITTHKNLKSYQRTKNSQSVVTRIHAKSTFKAEGADEETTITVTVDSPLISNYPYINEKDYENNNAKTVDELRKWAEAKFKNEGIDKISDAIEIEAYELDGQVIHLGDTVNIKSRKHDVDLYKKAIAYEYNALTEKYISITFDDKPGVGGSGVSSGVSNAADVILGVNANAQEIAVERAIRNANQAFDAEFEKRVEEINDGIEQSRAEAERHADQIKTEISQEFDAFEQEYQVTKQSQSQQIADILAKAQANTILATDAKNIGNQAKADAANALSKAIQYKNEAIAEATRLDTVERQATETKLATAKSQAISEATRLVETAKSLLSGQISNISTDLSQTKEAIKLLATKATVDTLTGRVSSAEAMIQVQADQISQRVKTSDFDQAEQRISTAESSITQLGNRITTEISETVAKIPTEIGTNNLFILSGSTKGIYKSNLHQDVKSLRYAYGPKILIDSQATYTLQSWSNILNDFSWLGYSQLDSNGVQIPNTYVTIYPARLQKYYRRDIITHNSAKYIQFSFSDDVFGDTPNLKIKLEKGMIASDWSPAPEDAVAEIENVKTAITQTTYGQEQLSTKLTETQGKVTIAETNIRQLVNVVSSKVSQETFDNLKRTVDSQGTSISQNQSAIALKAEKTYVDGVKTTADSALSKANANADSIRTAKAELKVTSDAVATKVSQSDFNAVDQRLTSAETTIRTQAGLIEQRLTSTQVESLVVGKGYATSTVVQNLVKETSDAFKKSISETKKLIPTNFDNTNLLSVSNLKNGWFDNEGILRLTTMYVSTDYIELDSNTSYIWQTWTKSSNWAGLVLFDSQKQYITGSYRSVTVDSYVKQTIESGNAKYIVFSFDKSILDGAIKSKLEKGAIATEWVPAYQDLVSTTEFHEVADTVDSHKRTISEQGQSISQVIQTANGLVTKVSALDKSDNLFSFEKSTKGFWIDRNGSAIAGKTYSHSDFLKLASDGTYQLQVWNKSTDKKWIGYTKYTSDKSYISGSYSSFEIESNGYKLLSFTNFDGYLIISYGSYTTDNMTGLEIQFERGLVATAYKLSTLDFATQTQVNTLAGSWSVQNLNSSGDILSQANLSSAEFLLEAAKIRLKGKTLADEIQAIDGKFKTLFVADGTFAKLNANVIDSQTITADKLKVDQAFFTKLMANDAYLKQLFTKSVFTTQVQAVTLSASKISGGILTATNKAMEVNLNAGQILYYTDQAALKRVLNGYPTQFVKFATGTVTGKGNAGVTVIGSNRWNTESSNDGGFVGIRAWNGANIDSLDLVGDDIRLASSAFDSPDGWDVRTLDSGLRIAPHNRAAERNSRIEVGDVWIMKGNGTYSSLRDILNAFNGNFSKGPNADSYTYYPNGF</sequence>
<dbReference type="InterPro" id="IPR010572">
    <property type="entry name" value="Tail_dom"/>
</dbReference>
<dbReference type="InterPro" id="IPR007119">
    <property type="entry name" value="Phage_tail_spike_N"/>
</dbReference>
<proteinExistence type="predicted"/>
<dbReference type="Pfam" id="PF06605">
    <property type="entry name" value="Prophage_tail"/>
    <property type="match status" value="1"/>
</dbReference>
<protein>
    <submittedName>
        <fullName evidence="2">Extracellular matrix-binding protein ebhB</fullName>
    </submittedName>
</protein>
<evidence type="ECO:0000313" key="3">
    <source>
        <dbReference type="Proteomes" id="UP000074356"/>
    </source>
</evidence>
<dbReference type="NCBIfam" id="TIGR01665">
    <property type="entry name" value="put_anti_recept"/>
    <property type="match status" value="1"/>
</dbReference>
<evidence type="ECO:0000259" key="1">
    <source>
        <dbReference type="Pfam" id="PF06605"/>
    </source>
</evidence>
<dbReference type="Proteomes" id="UP000074356">
    <property type="component" value="Unassembled WGS sequence"/>
</dbReference>
<feature type="domain" description="Tail spike" evidence="1">
    <location>
        <begin position="96"/>
        <end position="327"/>
    </location>
</feature>
<gene>
    <name evidence="2" type="ORF">ERS132440_00958</name>
</gene>
<dbReference type="EMBL" id="FIIB01000006">
    <property type="protein sequence ID" value="CYV52300.1"/>
    <property type="molecule type" value="Genomic_DNA"/>
</dbReference>
<accession>A0A0Z8JE91</accession>
<name>A0A0Z8JE91_STRSU</name>